<dbReference type="SUPFAM" id="SSF103473">
    <property type="entry name" value="MFS general substrate transporter"/>
    <property type="match status" value="1"/>
</dbReference>
<comment type="subcellular location">
    <subcellularLocation>
        <location evidence="1">Membrane</location>
        <topology evidence="1">Multi-pass membrane protein</topology>
    </subcellularLocation>
</comment>
<feature type="transmembrane region" description="Helical" evidence="5">
    <location>
        <begin position="53"/>
        <end position="71"/>
    </location>
</feature>
<accession>A0A1X1PC52</accession>
<evidence type="ECO:0000256" key="3">
    <source>
        <dbReference type="ARBA" id="ARBA00022989"/>
    </source>
</evidence>
<sequence length="417" mass="44611">MKNGLNPDWDTAYEWKIVALLSLGFGLVGIDRFMIMPLFPVMMRDLHLDYQDLGHITAALSIAWGLSAMFAGNLSDRFGHRKVIIPAMLAFSVLACASGLAWGVGSLMLIRAAMGFAEGAYTPPSITATLDASKPTRHGLNIGIQQAALPLLGLGIAPIFVTQLLNFIPWHWIFAIVALPGLVLSVLTWKILRNTSATAAAEHTEIHDAASHRWHEVLRYRNVPLNIVGMLCWLTCLIVLSALMPNYLTDYLHMTLEQMGFVLSAIGLGGTLGGLIMPALSDRLGRKPVMVISVVGAFVALWALARTGADPTRLFLWLLATIFFVFSLITLTVGPISAEAVPAKLMTTASGLVIGVGEVFGGGVAPSVAGYVAKHFGIQHIMQLGMGALMVGLAIALSLRETAPVRLAQQGTVSTVP</sequence>
<evidence type="ECO:0000256" key="1">
    <source>
        <dbReference type="ARBA" id="ARBA00004141"/>
    </source>
</evidence>
<keyword evidence="3 5" id="KW-1133">Transmembrane helix</keyword>
<dbReference type="AlphaFoldDB" id="A0A1X1PC52"/>
<dbReference type="Gene3D" id="1.20.1250.20">
    <property type="entry name" value="MFS general substrate transporter like domains"/>
    <property type="match status" value="2"/>
</dbReference>
<evidence type="ECO:0000313" key="8">
    <source>
        <dbReference type="EMBL" id="ORT83169.1"/>
    </source>
</evidence>
<feature type="transmembrane region" description="Helical" evidence="5">
    <location>
        <begin position="83"/>
        <end position="104"/>
    </location>
</feature>
<reference evidence="8 9" key="1">
    <citation type="submission" date="2017-04" db="EMBL/GenBank/DDBJ databases">
        <title>Burkholderia puraquae sp. nov., a novel Burkholderia cepacia complex species from hospital setting samples.</title>
        <authorList>
            <person name="Martina P."/>
            <person name="Leguizamon M."/>
            <person name="Prieto C."/>
            <person name="Sousa S."/>
            <person name="Montanaro P."/>
            <person name="Draghi W."/>
            <person name="Staembler M."/>
            <person name="Bettiol M."/>
            <person name="Figoli C."/>
            <person name="Palau J."/>
            <person name="Alvarez F."/>
            <person name="Benetti S."/>
            <person name="Anchat E."/>
            <person name="Vescina C."/>
            <person name="Ferreras J."/>
            <person name="Lasch P."/>
            <person name="Lagares A."/>
            <person name="Zorreguieta A."/>
            <person name="Yantorno O."/>
            <person name="Bosch A."/>
        </authorList>
    </citation>
    <scope>NUCLEOTIDE SEQUENCE [LARGE SCALE GENOMIC DNA]</scope>
    <source>
        <strain evidence="8 9">CAMPA 1040</strain>
    </source>
</reference>
<feature type="transmembrane region" description="Helical" evidence="5">
    <location>
        <begin position="381"/>
        <end position="399"/>
    </location>
</feature>
<dbReference type="Proteomes" id="UP000193146">
    <property type="component" value="Unassembled WGS sequence"/>
</dbReference>
<dbReference type="GO" id="GO:0005886">
    <property type="term" value="C:plasma membrane"/>
    <property type="evidence" value="ECO:0007669"/>
    <property type="project" value="TreeGrafter"/>
</dbReference>
<keyword evidence="9" id="KW-1185">Reference proteome</keyword>
<feature type="transmembrane region" description="Helical" evidence="5">
    <location>
        <begin position="289"/>
        <end position="308"/>
    </location>
</feature>
<evidence type="ECO:0000256" key="5">
    <source>
        <dbReference type="SAM" id="Phobius"/>
    </source>
</evidence>
<reference evidence="7 10" key="2">
    <citation type="submission" date="2020-04" db="EMBL/GenBank/DDBJ databases">
        <authorList>
            <person name="De Canck E."/>
        </authorList>
    </citation>
    <scope>NUCLEOTIDE SEQUENCE [LARGE SCALE GENOMIC DNA]</scope>
    <source>
        <strain evidence="7 10">LMG 29660</strain>
    </source>
</reference>
<dbReference type="OrthoDB" id="9810492at2"/>
<feature type="transmembrane region" description="Helical" evidence="5">
    <location>
        <begin position="20"/>
        <end position="41"/>
    </location>
</feature>
<evidence type="ECO:0000256" key="4">
    <source>
        <dbReference type="ARBA" id="ARBA00023136"/>
    </source>
</evidence>
<proteinExistence type="predicted"/>
<evidence type="ECO:0000313" key="7">
    <source>
        <dbReference type="EMBL" id="CAB3745710.1"/>
    </source>
</evidence>
<organism evidence="8 9">
    <name type="scientific">Burkholderia puraquae</name>
    <dbReference type="NCBI Taxonomy" id="1904757"/>
    <lineage>
        <taxon>Bacteria</taxon>
        <taxon>Pseudomonadati</taxon>
        <taxon>Pseudomonadota</taxon>
        <taxon>Betaproteobacteria</taxon>
        <taxon>Burkholderiales</taxon>
        <taxon>Burkholderiaceae</taxon>
        <taxon>Burkholderia</taxon>
        <taxon>Burkholderia cepacia complex</taxon>
    </lineage>
</organism>
<name>A0A1X1PC52_9BURK</name>
<protein>
    <submittedName>
        <fullName evidence="8">MFS transporter</fullName>
    </submittedName>
    <submittedName>
        <fullName evidence="7">Sialic acid transporter NanT</fullName>
    </submittedName>
</protein>
<feature type="transmembrane region" description="Helical" evidence="5">
    <location>
        <begin position="345"/>
        <end position="369"/>
    </location>
</feature>
<evidence type="ECO:0000313" key="9">
    <source>
        <dbReference type="Proteomes" id="UP000193146"/>
    </source>
</evidence>
<keyword evidence="2 5" id="KW-0812">Transmembrane</keyword>
<dbReference type="GO" id="GO:0046943">
    <property type="term" value="F:carboxylic acid transmembrane transporter activity"/>
    <property type="evidence" value="ECO:0007669"/>
    <property type="project" value="TreeGrafter"/>
</dbReference>
<dbReference type="Proteomes" id="UP000494135">
    <property type="component" value="Unassembled WGS sequence"/>
</dbReference>
<feature type="transmembrane region" description="Helical" evidence="5">
    <location>
        <begin position="223"/>
        <end position="247"/>
    </location>
</feature>
<dbReference type="InterPro" id="IPR020846">
    <property type="entry name" value="MFS_dom"/>
</dbReference>
<evidence type="ECO:0000256" key="2">
    <source>
        <dbReference type="ARBA" id="ARBA00022692"/>
    </source>
</evidence>
<feature type="transmembrane region" description="Helical" evidence="5">
    <location>
        <begin position="259"/>
        <end position="277"/>
    </location>
</feature>
<dbReference type="PANTHER" id="PTHR23508:SF10">
    <property type="entry name" value="CARBOXYLIC ACID TRANSPORTER PROTEIN HOMOLOG"/>
    <property type="match status" value="1"/>
</dbReference>
<feature type="domain" description="Major facilitator superfamily (MFS) profile" evidence="6">
    <location>
        <begin position="17"/>
        <end position="404"/>
    </location>
</feature>
<feature type="transmembrane region" description="Helical" evidence="5">
    <location>
        <begin position="314"/>
        <end position="333"/>
    </location>
</feature>
<keyword evidence="4 5" id="KW-0472">Membrane</keyword>
<evidence type="ECO:0000313" key="10">
    <source>
        <dbReference type="Proteomes" id="UP000494135"/>
    </source>
</evidence>
<dbReference type="EMBL" id="NBYX01000014">
    <property type="protein sequence ID" value="ORT83169.1"/>
    <property type="molecule type" value="Genomic_DNA"/>
</dbReference>
<dbReference type="EMBL" id="CADIKG010000001">
    <property type="protein sequence ID" value="CAB3745710.1"/>
    <property type="molecule type" value="Genomic_DNA"/>
</dbReference>
<feature type="transmembrane region" description="Helical" evidence="5">
    <location>
        <begin position="171"/>
        <end position="189"/>
    </location>
</feature>
<dbReference type="InterPro" id="IPR036259">
    <property type="entry name" value="MFS_trans_sf"/>
</dbReference>
<dbReference type="InterPro" id="IPR011701">
    <property type="entry name" value="MFS"/>
</dbReference>
<evidence type="ECO:0000259" key="6">
    <source>
        <dbReference type="PROSITE" id="PS50850"/>
    </source>
</evidence>
<dbReference type="PANTHER" id="PTHR23508">
    <property type="entry name" value="CARBOXYLIC ACID TRANSPORTER PROTEIN HOMOLOG"/>
    <property type="match status" value="1"/>
</dbReference>
<dbReference type="Pfam" id="PF07690">
    <property type="entry name" value="MFS_1"/>
    <property type="match status" value="1"/>
</dbReference>
<dbReference type="PROSITE" id="PS50850">
    <property type="entry name" value="MFS"/>
    <property type="match status" value="1"/>
</dbReference>
<gene>
    <name evidence="7" type="primary">nanT_1</name>
    <name evidence="8" type="ORF">B7G54_24435</name>
    <name evidence="7" type="ORF">LMG29660_00008</name>
</gene>